<accession>A0A1C6V3X7</accession>
<keyword evidence="3" id="KW-1185">Reference proteome</keyword>
<sequence length="149" mass="16125">MAVNPGGTENSWLRSASPTSDGGASGYDSPDEYQWNQGQYQFYRFENDGRVRMSSYNPDYQPHQAMRSLRDGIDDCHLPFTSPAIDLSGPRVPSYAATSTMGAASEAAGMRLRGAGSAGRGGEPRRPPRPAGDHSTRDRRQRGSRGTGN</sequence>
<organism evidence="2 3">
    <name type="scientific">Micromonospora yangpuensis</name>
    <dbReference type="NCBI Taxonomy" id="683228"/>
    <lineage>
        <taxon>Bacteria</taxon>
        <taxon>Bacillati</taxon>
        <taxon>Actinomycetota</taxon>
        <taxon>Actinomycetes</taxon>
        <taxon>Micromonosporales</taxon>
        <taxon>Micromonosporaceae</taxon>
        <taxon>Micromonospora</taxon>
    </lineage>
</organism>
<protein>
    <submittedName>
        <fullName evidence="2">Uncharacterized protein</fullName>
    </submittedName>
</protein>
<dbReference type="RefSeq" id="WP_091441882.1">
    <property type="nucleotide sequence ID" value="NZ_BMMJ01000008.1"/>
</dbReference>
<gene>
    <name evidence="2" type="ORF">GA0070617_4431</name>
</gene>
<feature type="region of interest" description="Disordered" evidence="1">
    <location>
        <begin position="81"/>
        <end position="149"/>
    </location>
</feature>
<evidence type="ECO:0000313" key="3">
    <source>
        <dbReference type="Proteomes" id="UP000198937"/>
    </source>
</evidence>
<dbReference type="STRING" id="683228.GA0070617_4431"/>
<feature type="compositionally biased region" description="Polar residues" evidence="1">
    <location>
        <begin position="7"/>
        <end position="22"/>
    </location>
</feature>
<feature type="compositionally biased region" description="Basic and acidic residues" evidence="1">
    <location>
        <begin position="122"/>
        <end position="138"/>
    </location>
</feature>
<evidence type="ECO:0000256" key="1">
    <source>
        <dbReference type="SAM" id="MobiDB-lite"/>
    </source>
</evidence>
<dbReference type="EMBL" id="FMIA01000002">
    <property type="protein sequence ID" value="SCL60620.1"/>
    <property type="molecule type" value="Genomic_DNA"/>
</dbReference>
<dbReference type="AlphaFoldDB" id="A0A1C6V3X7"/>
<evidence type="ECO:0000313" key="2">
    <source>
        <dbReference type="EMBL" id="SCL60620.1"/>
    </source>
</evidence>
<dbReference type="Proteomes" id="UP000198937">
    <property type="component" value="Unassembled WGS sequence"/>
</dbReference>
<name>A0A1C6V3X7_9ACTN</name>
<feature type="region of interest" description="Disordered" evidence="1">
    <location>
        <begin position="1"/>
        <end position="33"/>
    </location>
</feature>
<reference evidence="2 3" key="1">
    <citation type="submission" date="2016-06" db="EMBL/GenBank/DDBJ databases">
        <authorList>
            <person name="Kjaerup R.B."/>
            <person name="Dalgaard T.S."/>
            <person name="Juul-Madsen H.R."/>
        </authorList>
    </citation>
    <scope>NUCLEOTIDE SEQUENCE [LARGE SCALE GENOMIC DNA]</scope>
    <source>
        <strain evidence="2 3">DSM 45577</strain>
    </source>
</reference>
<proteinExistence type="predicted"/>